<evidence type="ECO:0000313" key="11">
    <source>
        <dbReference type="EMBL" id="KAG5182701.1"/>
    </source>
</evidence>
<dbReference type="PANTHER" id="PTHR10553">
    <property type="entry name" value="SMALL NUCLEAR RIBONUCLEOPROTEIN"/>
    <property type="match status" value="1"/>
</dbReference>
<dbReference type="GO" id="GO:0005682">
    <property type="term" value="C:U5 snRNP"/>
    <property type="evidence" value="ECO:0007669"/>
    <property type="project" value="TreeGrafter"/>
</dbReference>
<dbReference type="EMBL" id="JAFCMP010000224">
    <property type="protein sequence ID" value="KAG5182701.1"/>
    <property type="molecule type" value="Genomic_DNA"/>
</dbReference>
<evidence type="ECO:0000256" key="8">
    <source>
        <dbReference type="ARBA" id="ARBA00023274"/>
    </source>
</evidence>
<dbReference type="GO" id="GO:0005685">
    <property type="term" value="C:U1 snRNP"/>
    <property type="evidence" value="ECO:0007669"/>
    <property type="project" value="TreeGrafter"/>
</dbReference>
<keyword evidence="7 9" id="KW-0539">Nucleus</keyword>
<dbReference type="GO" id="GO:0005686">
    <property type="term" value="C:U2 snRNP"/>
    <property type="evidence" value="ECO:0007669"/>
    <property type="project" value="TreeGrafter"/>
</dbReference>
<dbReference type="GO" id="GO:0071013">
    <property type="term" value="C:catalytic step 2 spliceosome"/>
    <property type="evidence" value="ECO:0007669"/>
    <property type="project" value="TreeGrafter"/>
</dbReference>
<protein>
    <recommendedName>
        <fullName evidence="9">Small nuclear ribonucleoprotein G</fullName>
        <shortName evidence="9">snRNP-G</shortName>
    </recommendedName>
</protein>
<comment type="function">
    <text evidence="9">Plays a role in pre-mRNA splicing.</text>
</comment>
<reference evidence="11" key="1">
    <citation type="submission" date="2021-02" db="EMBL/GenBank/DDBJ databases">
        <title>First Annotated Genome of the Yellow-green Alga Tribonema minus.</title>
        <authorList>
            <person name="Mahan K.M."/>
        </authorList>
    </citation>
    <scope>NUCLEOTIDE SEQUENCE</scope>
    <source>
        <strain evidence="11">UTEX B ZZ1240</strain>
    </source>
</reference>
<comment type="caution">
    <text evidence="11">The sequence shown here is derived from an EMBL/GenBank/DDBJ whole genome shotgun (WGS) entry which is preliminary data.</text>
</comment>
<proteinExistence type="inferred from homology"/>
<dbReference type="GO" id="GO:0005687">
    <property type="term" value="C:U4 snRNP"/>
    <property type="evidence" value="ECO:0007669"/>
    <property type="project" value="TreeGrafter"/>
</dbReference>
<dbReference type="GO" id="GO:0097526">
    <property type="term" value="C:spliceosomal tri-snRNP complex"/>
    <property type="evidence" value="ECO:0007669"/>
    <property type="project" value="TreeGrafter"/>
</dbReference>
<name>A0A835YWC8_9STRA</name>
<evidence type="ECO:0000256" key="9">
    <source>
        <dbReference type="RuleBase" id="RU365052"/>
    </source>
</evidence>
<dbReference type="GO" id="GO:0003723">
    <property type="term" value="F:RNA binding"/>
    <property type="evidence" value="ECO:0007669"/>
    <property type="project" value="UniProtKB-UniRule"/>
</dbReference>
<dbReference type="Pfam" id="PF01423">
    <property type="entry name" value="LSM"/>
    <property type="match status" value="1"/>
</dbReference>
<dbReference type="GO" id="GO:0071011">
    <property type="term" value="C:precatalytic spliceosome"/>
    <property type="evidence" value="ECO:0007669"/>
    <property type="project" value="TreeGrafter"/>
</dbReference>
<dbReference type="InterPro" id="IPR010920">
    <property type="entry name" value="LSM_dom_sf"/>
</dbReference>
<dbReference type="GO" id="GO:0034719">
    <property type="term" value="C:SMN-Sm protein complex"/>
    <property type="evidence" value="ECO:0007669"/>
    <property type="project" value="TreeGrafter"/>
</dbReference>
<evidence type="ECO:0000313" key="12">
    <source>
        <dbReference type="Proteomes" id="UP000664859"/>
    </source>
</evidence>
<dbReference type="SUPFAM" id="SSF50182">
    <property type="entry name" value="Sm-like ribonucleoproteins"/>
    <property type="match status" value="1"/>
</dbReference>
<dbReference type="PROSITE" id="PS52002">
    <property type="entry name" value="SM"/>
    <property type="match status" value="1"/>
</dbReference>
<dbReference type="CDD" id="cd01719">
    <property type="entry name" value="Sm_G"/>
    <property type="match status" value="1"/>
</dbReference>
<dbReference type="PANTHER" id="PTHR10553:SF2">
    <property type="entry name" value="SMALL NUCLEAR RIBONUCLEOPROTEIN G"/>
    <property type="match status" value="1"/>
</dbReference>
<keyword evidence="3 9" id="KW-0507">mRNA processing</keyword>
<gene>
    <name evidence="11" type="ORF">JKP88DRAFT_164123</name>
</gene>
<evidence type="ECO:0000256" key="7">
    <source>
        <dbReference type="ARBA" id="ARBA00023242"/>
    </source>
</evidence>
<evidence type="ECO:0000256" key="4">
    <source>
        <dbReference type="ARBA" id="ARBA00022728"/>
    </source>
</evidence>
<dbReference type="SMART" id="SM00651">
    <property type="entry name" value="Sm"/>
    <property type="match status" value="1"/>
</dbReference>
<feature type="domain" description="Sm" evidence="10">
    <location>
        <begin position="3"/>
        <end position="76"/>
    </location>
</feature>
<dbReference type="GO" id="GO:0043186">
    <property type="term" value="C:P granule"/>
    <property type="evidence" value="ECO:0007669"/>
    <property type="project" value="TreeGrafter"/>
</dbReference>
<evidence type="ECO:0000256" key="5">
    <source>
        <dbReference type="ARBA" id="ARBA00022884"/>
    </source>
</evidence>
<comment type="similarity">
    <text evidence="2 9">Belongs to the snRNP Sm proteins family.</text>
</comment>
<dbReference type="Proteomes" id="UP000664859">
    <property type="component" value="Unassembled WGS sequence"/>
</dbReference>
<comment type="subcellular location">
    <subcellularLocation>
        <location evidence="1 9">Nucleus</location>
    </subcellularLocation>
</comment>
<evidence type="ECO:0000259" key="10">
    <source>
        <dbReference type="PROSITE" id="PS52002"/>
    </source>
</evidence>
<keyword evidence="12" id="KW-1185">Reference proteome</keyword>
<sequence length="78" mass="8986">MGRSGPDLKRFMDRKLVLYLNGKRTVRGLLRGYDQFMNLVLEEAVEVVNANFEKPLPGMVVIRGNSVENFEVLWTEQT</sequence>
<dbReference type="InterPro" id="IPR047575">
    <property type="entry name" value="Sm"/>
</dbReference>
<keyword evidence="4 9" id="KW-0747">Spliceosome</keyword>
<dbReference type="Gene3D" id="2.30.30.100">
    <property type="match status" value="1"/>
</dbReference>
<dbReference type="GO" id="GO:0005689">
    <property type="term" value="C:U12-type spliceosomal complex"/>
    <property type="evidence" value="ECO:0007669"/>
    <property type="project" value="TreeGrafter"/>
</dbReference>
<dbReference type="FunFam" id="2.30.30.100:FF:000023">
    <property type="entry name" value="Small nuclear ribonucleoprotein G"/>
    <property type="match status" value="1"/>
</dbReference>
<dbReference type="OrthoDB" id="2146at2759"/>
<keyword evidence="5 9" id="KW-0694">RNA-binding</keyword>
<dbReference type="AlphaFoldDB" id="A0A835YWC8"/>
<keyword evidence="6 9" id="KW-0508">mRNA splicing</keyword>
<dbReference type="GO" id="GO:0071004">
    <property type="term" value="C:U2-type prespliceosome"/>
    <property type="evidence" value="ECO:0007669"/>
    <property type="project" value="TreeGrafter"/>
</dbReference>
<dbReference type="InterPro" id="IPR001163">
    <property type="entry name" value="Sm_dom_euk/arc"/>
</dbReference>
<keyword evidence="8 9" id="KW-0687">Ribonucleoprotein</keyword>
<evidence type="ECO:0000256" key="2">
    <source>
        <dbReference type="ARBA" id="ARBA00006850"/>
    </source>
</evidence>
<evidence type="ECO:0000256" key="3">
    <source>
        <dbReference type="ARBA" id="ARBA00022664"/>
    </source>
</evidence>
<accession>A0A835YWC8</accession>
<evidence type="ECO:0000256" key="6">
    <source>
        <dbReference type="ARBA" id="ARBA00023187"/>
    </source>
</evidence>
<evidence type="ECO:0000256" key="1">
    <source>
        <dbReference type="ARBA" id="ARBA00004123"/>
    </source>
</evidence>
<dbReference type="InterPro" id="IPR044641">
    <property type="entry name" value="Lsm7/SmG-like"/>
</dbReference>
<dbReference type="InterPro" id="IPR034098">
    <property type="entry name" value="Sm_G"/>
</dbReference>
<dbReference type="GO" id="GO:0000387">
    <property type="term" value="P:spliceosomal snRNP assembly"/>
    <property type="evidence" value="ECO:0007669"/>
    <property type="project" value="UniProtKB-UniRule"/>
</dbReference>
<organism evidence="11 12">
    <name type="scientific">Tribonema minus</name>
    <dbReference type="NCBI Taxonomy" id="303371"/>
    <lineage>
        <taxon>Eukaryota</taxon>
        <taxon>Sar</taxon>
        <taxon>Stramenopiles</taxon>
        <taxon>Ochrophyta</taxon>
        <taxon>PX clade</taxon>
        <taxon>Xanthophyceae</taxon>
        <taxon>Tribonematales</taxon>
        <taxon>Tribonemataceae</taxon>
        <taxon>Tribonema</taxon>
    </lineage>
</organism>